<sequence length="125" mass="14001">MTTGSAIREPSGRCLRCVVLSFGIRLRSAYPRKNTPRRDPLSTIFGTTFFLFTLALLFPLLMTHWPWPGSLPDTFLLAFPLPSSNFRAPFSKPSGISPDNPLPNTCFRKRASRCQTQLAFQVHSG</sequence>
<feature type="transmembrane region" description="Helical" evidence="1">
    <location>
        <begin position="41"/>
        <end position="62"/>
    </location>
</feature>
<organism evidence="2">
    <name type="scientific">Culex pipiens</name>
    <name type="common">House mosquito</name>
    <dbReference type="NCBI Taxonomy" id="7175"/>
    <lineage>
        <taxon>Eukaryota</taxon>
        <taxon>Metazoa</taxon>
        <taxon>Ecdysozoa</taxon>
        <taxon>Arthropoda</taxon>
        <taxon>Hexapoda</taxon>
        <taxon>Insecta</taxon>
        <taxon>Pterygota</taxon>
        <taxon>Neoptera</taxon>
        <taxon>Endopterygota</taxon>
        <taxon>Diptera</taxon>
        <taxon>Nematocera</taxon>
        <taxon>Culicoidea</taxon>
        <taxon>Culicidae</taxon>
        <taxon>Culicinae</taxon>
        <taxon>Culicini</taxon>
        <taxon>Culex</taxon>
        <taxon>Culex</taxon>
    </lineage>
</organism>
<reference evidence="2" key="1">
    <citation type="submission" date="2021-05" db="EMBL/GenBank/DDBJ databases">
        <authorList>
            <person name="Alioto T."/>
            <person name="Alioto T."/>
            <person name="Gomez Garrido J."/>
        </authorList>
    </citation>
    <scope>NUCLEOTIDE SEQUENCE</scope>
</reference>
<keyword evidence="1" id="KW-1133">Transmembrane helix</keyword>
<dbReference type="AlphaFoldDB" id="A0A8D8IHG7"/>
<accession>A0A8D8IHG7</accession>
<dbReference type="EMBL" id="HBUE01252005">
    <property type="protein sequence ID" value="CAG6554735.1"/>
    <property type="molecule type" value="Transcribed_RNA"/>
</dbReference>
<evidence type="ECO:0000256" key="1">
    <source>
        <dbReference type="SAM" id="Phobius"/>
    </source>
</evidence>
<proteinExistence type="predicted"/>
<name>A0A8D8IHG7_CULPI</name>
<keyword evidence="1" id="KW-0472">Membrane</keyword>
<protein>
    <submittedName>
        <fullName evidence="2">(northern house mosquito) hypothetical protein</fullName>
    </submittedName>
</protein>
<keyword evidence="1" id="KW-0812">Transmembrane</keyword>
<dbReference type="EMBL" id="HBUE01137879">
    <property type="protein sequence ID" value="CAG6499425.1"/>
    <property type="molecule type" value="Transcribed_RNA"/>
</dbReference>
<dbReference type="EMBL" id="HBUE01147079">
    <property type="protein sequence ID" value="CAG6503478.1"/>
    <property type="molecule type" value="Transcribed_RNA"/>
</dbReference>
<evidence type="ECO:0000313" key="2">
    <source>
        <dbReference type="EMBL" id="CAG6554735.1"/>
    </source>
</evidence>